<dbReference type="InterPro" id="IPR036388">
    <property type="entry name" value="WH-like_DNA-bd_sf"/>
</dbReference>
<accession>A0A645CHC2</accession>
<dbReference type="Pfam" id="PF02001">
    <property type="entry name" value="DUF134"/>
    <property type="match status" value="1"/>
</dbReference>
<dbReference type="Gene3D" id="1.10.10.10">
    <property type="entry name" value="Winged helix-like DNA-binding domain superfamily/Winged helix DNA-binding domain"/>
    <property type="match status" value="1"/>
</dbReference>
<dbReference type="PANTHER" id="PTHR37478">
    <property type="match status" value="1"/>
</dbReference>
<reference evidence="2" key="1">
    <citation type="submission" date="2019-08" db="EMBL/GenBank/DDBJ databases">
        <authorList>
            <person name="Kucharzyk K."/>
            <person name="Murdoch R.W."/>
            <person name="Higgins S."/>
            <person name="Loffler F."/>
        </authorList>
    </citation>
    <scope>NUCLEOTIDE SEQUENCE</scope>
</reference>
<proteinExistence type="inferred from homology"/>
<dbReference type="AlphaFoldDB" id="A0A645CHC2"/>
<gene>
    <name evidence="2" type="ORF">SDC9_123341</name>
</gene>
<evidence type="ECO:0000313" key="2">
    <source>
        <dbReference type="EMBL" id="MPM76343.1"/>
    </source>
</evidence>
<dbReference type="InterPro" id="IPR013324">
    <property type="entry name" value="RNA_pol_sigma_r3/r4-like"/>
</dbReference>
<dbReference type="EMBL" id="VSSQ01027220">
    <property type="protein sequence ID" value="MPM76343.1"/>
    <property type="molecule type" value="Genomic_DNA"/>
</dbReference>
<comment type="caution">
    <text evidence="2">The sequence shown here is derived from an EMBL/GenBank/DDBJ whole genome shotgun (WGS) entry which is preliminary data.</text>
</comment>
<organism evidence="2">
    <name type="scientific">bioreactor metagenome</name>
    <dbReference type="NCBI Taxonomy" id="1076179"/>
    <lineage>
        <taxon>unclassified sequences</taxon>
        <taxon>metagenomes</taxon>
        <taxon>ecological metagenomes</taxon>
    </lineage>
</organism>
<name>A0A645CHC2_9ZZZZ</name>
<dbReference type="HAMAP" id="MF_00674">
    <property type="entry name" value="UPF0251"/>
    <property type="match status" value="1"/>
</dbReference>
<protein>
    <submittedName>
        <fullName evidence="2">Uncharacterized protein</fullName>
    </submittedName>
</protein>
<comment type="similarity">
    <text evidence="1">Belongs to the UPF0251 family.</text>
</comment>
<sequence length="144" mass="16317">MPRPRKWRKVCCLPDSNRFGPLDSPADAVNTVNMTVDEYETIRLIDLDRFTQEECANQMNISRTTVQGIYDEARKKIAESLVNGKVLWIEGGEYQLCDGSGNGCGRGGCRRHRCGRGFTEEPEIENNLNEIRTEDSNENSNTSR</sequence>
<dbReference type="SUPFAM" id="SSF88659">
    <property type="entry name" value="Sigma3 and sigma4 domains of RNA polymerase sigma factors"/>
    <property type="match status" value="1"/>
</dbReference>
<dbReference type="InterPro" id="IPR002852">
    <property type="entry name" value="UPF0251"/>
</dbReference>
<evidence type="ECO:0000256" key="1">
    <source>
        <dbReference type="ARBA" id="ARBA00009350"/>
    </source>
</evidence>
<dbReference type="PANTHER" id="PTHR37478:SF2">
    <property type="entry name" value="UPF0251 PROTEIN TK0562"/>
    <property type="match status" value="1"/>
</dbReference>